<reference evidence="2 3" key="1">
    <citation type="submission" date="2023-06" db="EMBL/GenBank/DDBJ databases">
        <title>Sporosarcina sp. nov., isolated from Korean tranditional fermented seafood 'Jeotgal'.</title>
        <authorList>
            <person name="Yang A.I."/>
            <person name="Shin N.-R."/>
        </authorList>
    </citation>
    <scope>NUCLEOTIDE SEQUENCE [LARGE SCALE GENOMIC DNA]</scope>
    <source>
        <strain evidence="2 3">T2O-4</strain>
    </source>
</reference>
<keyword evidence="1" id="KW-0472">Membrane</keyword>
<organism evidence="2 3">
    <name type="scientific">Sporosarcina oncorhynchi</name>
    <dbReference type="NCBI Taxonomy" id="3056444"/>
    <lineage>
        <taxon>Bacteria</taxon>
        <taxon>Bacillati</taxon>
        <taxon>Bacillota</taxon>
        <taxon>Bacilli</taxon>
        <taxon>Bacillales</taxon>
        <taxon>Caryophanaceae</taxon>
        <taxon>Sporosarcina</taxon>
    </lineage>
</organism>
<name>A0ABZ0L551_9BACL</name>
<feature type="transmembrane region" description="Helical" evidence="1">
    <location>
        <begin position="12"/>
        <end position="32"/>
    </location>
</feature>
<keyword evidence="1" id="KW-1133">Transmembrane helix</keyword>
<protein>
    <submittedName>
        <fullName evidence="2">Uncharacterized protein</fullName>
    </submittedName>
</protein>
<evidence type="ECO:0000256" key="1">
    <source>
        <dbReference type="SAM" id="Phobius"/>
    </source>
</evidence>
<keyword evidence="3" id="KW-1185">Reference proteome</keyword>
<gene>
    <name evidence="2" type="ORF">QWT69_00840</name>
</gene>
<evidence type="ECO:0000313" key="2">
    <source>
        <dbReference type="EMBL" id="WOV87700.1"/>
    </source>
</evidence>
<evidence type="ECO:0000313" key="3">
    <source>
        <dbReference type="Proteomes" id="UP001303902"/>
    </source>
</evidence>
<dbReference type="Proteomes" id="UP001303902">
    <property type="component" value="Chromosome"/>
</dbReference>
<accession>A0ABZ0L551</accession>
<dbReference type="RefSeq" id="WP_317968059.1">
    <property type="nucleotide sequence ID" value="NZ_CP129118.1"/>
</dbReference>
<keyword evidence="1" id="KW-0812">Transmembrane</keyword>
<sequence length="173" mass="20113">MFGKEQSTKSIITNVAVAILVDGGLISYKYLYTLKNHWNYIKQWHLRTIWPTLKSYSWTVTMSTLQKRTCNIKPVFKNRASMQTVAIRSSTRFPRARLQPSEQQRVRFNVFLCSLQKLRRECSKSSSFISQKPFFVLAFADPYGVGHLPLRATELSYNKARIQESGQILEEQL</sequence>
<dbReference type="EMBL" id="CP129118">
    <property type="protein sequence ID" value="WOV87700.1"/>
    <property type="molecule type" value="Genomic_DNA"/>
</dbReference>
<proteinExistence type="predicted"/>